<gene>
    <name evidence="2" type="ORF">HED64_13820</name>
</gene>
<sequence length="99" mass="10909">MTTSQPTARCQADPALTQSPTDLLSEGTKVVVIDAGIEIHGYEVARKGNRVRVLWAVASGRHRHRTFSDKTVFQPDNPGSWDGYPIHDDQLAAIRQAAR</sequence>
<name>A0ABX1G7W2_9MICC</name>
<accession>A0ABX1G7W2</accession>
<proteinExistence type="predicted"/>
<keyword evidence="3" id="KW-1185">Reference proteome</keyword>
<evidence type="ECO:0000313" key="2">
    <source>
        <dbReference type="EMBL" id="NKG21781.1"/>
    </source>
</evidence>
<dbReference type="Proteomes" id="UP000746595">
    <property type="component" value="Unassembled WGS sequence"/>
</dbReference>
<dbReference type="RefSeq" id="WP_168152629.1">
    <property type="nucleotide sequence ID" value="NZ_JAAWVT010000007.1"/>
</dbReference>
<dbReference type="EMBL" id="JAAWVT010000007">
    <property type="protein sequence ID" value="NKG21781.1"/>
    <property type="molecule type" value="Genomic_DNA"/>
</dbReference>
<protein>
    <recommendedName>
        <fullName evidence="4">Peptidase S8/S53 domain-containing protein</fullName>
    </recommendedName>
</protein>
<reference evidence="2 3" key="1">
    <citation type="submission" date="2020-04" db="EMBL/GenBank/DDBJ databases">
        <title>Paeniglutamicibacter sp. ANT13_2, a novel actinomycete isolated from sediment in Antarctica.</title>
        <authorList>
            <person name="Sakdapetsiri C."/>
            <person name="Pinyakong O."/>
        </authorList>
    </citation>
    <scope>NUCLEOTIDE SEQUENCE [LARGE SCALE GENOMIC DNA]</scope>
    <source>
        <strain evidence="2 3">ANT13_2</strain>
    </source>
</reference>
<feature type="region of interest" description="Disordered" evidence="1">
    <location>
        <begin position="1"/>
        <end position="21"/>
    </location>
</feature>
<evidence type="ECO:0000313" key="3">
    <source>
        <dbReference type="Proteomes" id="UP000746595"/>
    </source>
</evidence>
<comment type="caution">
    <text evidence="2">The sequence shown here is derived from an EMBL/GenBank/DDBJ whole genome shotgun (WGS) entry which is preliminary data.</text>
</comment>
<organism evidence="2 3">
    <name type="scientific">Paeniglutamicibacter terrestris</name>
    <dbReference type="NCBI Taxonomy" id="2723403"/>
    <lineage>
        <taxon>Bacteria</taxon>
        <taxon>Bacillati</taxon>
        <taxon>Actinomycetota</taxon>
        <taxon>Actinomycetes</taxon>
        <taxon>Micrococcales</taxon>
        <taxon>Micrococcaceae</taxon>
        <taxon>Paeniglutamicibacter</taxon>
    </lineage>
</organism>
<evidence type="ECO:0008006" key="4">
    <source>
        <dbReference type="Google" id="ProtNLM"/>
    </source>
</evidence>
<evidence type="ECO:0000256" key="1">
    <source>
        <dbReference type="SAM" id="MobiDB-lite"/>
    </source>
</evidence>